<dbReference type="Proteomes" id="UP000220922">
    <property type="component" value="Unassembled WGS sequence"/>
</dbReference>
<dbReference type="AlphaFoldDB" id="A0A2H3L3U6"/>
<keyword evidence="2" id="KW-1185">Reference proteome</keyword>
<name>A0A2H3L3U6_9CHLR</name>
<organism evidence="1 2">
    <name type="scientific">Candidatus Chloroploca asiatica</name>
    <dbReference type="NCBI Taxonomy" id="1506545"/>
    <lineage>
        <taxon>Bacteria</taxon>
        <taxon>Bacillati</taxon>
        <taxon>Chloroflexota</taxon>
        <taxon>Chloroflexia</taxon>
        <taxon>Chloroflexales</taxon>
        <taxon>Chloroflexineae</taxon>
        <taxon>Oscillochloridaceae</taxon>
        <taxon>Candidatus Chloroploca</taxon>
    </lineage>
</organism>
<sequence length="69" mass="7774">MQTITLEIALTEAQIAAVRKVAEKMAPGRRIEAELEYMLFCAVEDLLKQEQDPKLTTPDATTELPWLIS</sequence>
<evidence type="ECO:0000313" key="2">
    <source>
        <dbReference type="Proteomes" id="UP000220922"/>
    </source>
</evidence>
<reference evidence="1 2" key="1">
    <citation type="submission" date="2016-05" db="EMBL/GenBank/DDBJ databases">
        <authorList>
            <person name="Lavstsen T."/>
            <person name="Jespersen J.S."/>
        </authorList>
    </citation>
    <scope>NUCLEOTIDE SEQUENCE [LARGE SCALE GENOMIC DNA]</scope>
    <source>
        <strain evidence="1 2">B7-9</strain>
    </source>
</reference>
<accession>A0A2H3L3U6</accession>
<comment type="caution">
    <text evidence="1">The sequence shown here is derived from an EMBL/GenBank/DDBJ whole genome shotgun (WGS) entry which is preliminary data.</text>
</comment>
<gene>
    <name evidence="1" type="ORF">A9Q02_20975</name>
</gene>
<proteinExistence type="predicted"/>
<protein>
    <submittedName>
        <fullName evidence="1">Uncharacterized protein</fullName>
    </submittedName>
</protein>
<dbReference type="RefSeq" id="WP_097650326.1">
    <property type="nucleotide sequence ID" value="NZ_LYXE01000003.1"/>
</dbReference>
<dbReference type="EMBL" id="LYXE01000003">
    <property type="protein sequence ID" value="PDW01419.1"/>
    <property type="molecule type" value="Genomic_DNA"/>
</dbReference>
<evidence type="ECO:0000313" key="1">
    <source>
        <dbReference type="EMBL" id="PDW01419.1"/>
    </source>
</evidence>
<dbReference type="OrthoDB" id="9875347at2"/>